<dbReference type="AlphaFoldDB" id="A0A402B838"/>
<gene>
    <name evidence="1" type="ORF">KDA_30250</name>
</gene>
<dbReference type="Proteomes" id="UP000287171">
    <property type="component" value="Unassembled WGS sequence"/>
</dbReference>
<proteinExistence type="predicted"/>
<dbReference type="EMBL" id="BIFT01000001">
    <property type="protein sequence ID" value="GCE27541.1"/>
    <property type="molecule type" value="Genomic_DNA"/>
</dbReference>
<reference evidence="2" key="1">
    <citation type="submission" date="2018-12" db="EMBL/GenBank/DDBJ databases">
        <title>Tengunoibacter tsumagoiensis gen. nov., sp. nov., Dictyobacter kobayashii sp. nov., D. alpinus sp. nov., and D. joshuensis sp. nov. and description of Dictyobacteraceae fam. nov. within the order Ktedonobacterales isolated from Tengu-no-mugimeshi.</title>
        <authorList>
            <person name="Wang C.M."/>
            <person name="Zheng Y."/>
            <person name="Sakai Y."/>
            <person name="Toyoda A."/>
            <person name="Minakuchi Y."/>
            <person name="Abe K."/>
            <person name="Yokota A."/>
            <person name="Yabe S."/>
        </authorList>
    </citation>
    <scope>NUCLEOTIDE SEQUENCE [LARGE SCALE GENOMIC DNA]</scope>
    <source>
        <strain evidence="2">Uno16</strain>
    </source>
</reference>
<organism evidence="1 2">
    <name type="scientific">Dictyobacter alpinus</name>
    <dbReference type="NCBI Taxonomy" id="2014873"/>
    <lineage>
        <taxon>Bacteria</taxon>
        <taxon>Bacillati</taxon>
        <taxon>Chloroflexota</taxon>
        <taxon>Ktedonobacteria</taxon>
        <taxon>Ktedonobacterales</taxon>
        <taxon>Dictyobacteraceae</taxon>
        <taxon>Dictyobacter</taxon>
    </lineage>
</organism>
<sequence length="53" mass="5846">MSILVERLIPLDLPEFQVVSQTWLDDGRVNAKVIAKQQTAICPHVAHASFSGD</sequence>
<comment type="caution">
    <text evidence="1">The sequence shown here is derived from an EMBL/GenBank/DDBJ whole genome shotgun (WGS) entry which is preliminary data.</text>
</comment>
<evidence type="ECO:0000313" key="1">
    <source>
        <dbReference type="EMBL" id="GCE27541.1"/>
    </source>
</evidence>
<protein>
    <submittedName>
        <fullName evidence="1">Uncharacterized protein</fullName>
    </submittedName>
</protein>
<evidence type="ECO:0000313" key="2">
    <source>
        <dbReference type="Proteomes" id="UP000287171"/>
    </source>
</evidence>
<name>A0A402B838_9CHLR</name>
<accession>A0A402B838</accession>
<keyword evidence="2" id="KW-1185">Reference proteome</keyword>